<gene>
    <name evidence="1" type="ORF">DSM106972_099000</name>
</gene>
<dbReference type="OrthoDB" id="9793107at2"/>
<dbReference type="Pfam" id="PF05534">
    <property type="entry name" value="HicB"/>
    <property type="match status" value="1"/>
</dbReference>
<dbReference type="EMBL" id="RSCL01000077">
    <property type="protein sequence ID" value="RUS92453.1"/>
    <property type="molecule type" value="Genomic_DNA"/>
</dbReference>
<dbReference type="Proteomes" id="UP000271624">
    <property type="component" value="Unassembled WGS sequence"/>
</dbReference>
<keyword evidence="2" id="KW-1185">Reference proteome</keyword>
<name>A0A3S1BVF5_9CYAN</name>
<evidence type="ECO:0000313" key="1">
    <source>
        <dbReference type="EMBL" id="RUS92453.1"/>
    </source>
</evidence>
<dbReference type="SUPFAM" id="SSF143100">
    <property type="entry name" value="TTHA1013/TTHA0281-like"/>
    <property type="match status" value="1"/>
</dbReference>
<sequence length="112" mass="12740">MMTYKGYTASIEVDLEAGILFGRVLDIKDVVTFKAKNVDEGYEEFKTSVDEYLDFCEELGQEPDKPFSGKLPFRTTSENHRKIFIAAKKTGKSINYWMDEVLSDAANKVINV</sequence>
<evidence type="ECO:0000313" key="2">
    <source>
        <dbReference type="Proteomes" id="UP000271624"/>
    </source>
</evidence>
<organism evidence="1 2">
    <name type="scientific">Dulcicalothrix desertica PCC 7102</name>
    <dbReference type="NCBI Taxonomy" id="232991"/>
    <lineage>
        <taxon>Bacteria</taxon>
        <taxon>Bacillati</taxon>
        <taxon>Cyanobacteriota</taxon>
        <taxon>Cyanophyceae</taxon>
        <taxon>Nostocales</taxon>
        <taxon>Calotrichaceae</taxon>
        <taxon>Dulcicalothrix</taxon>
    </lineage>
</organism>
<dbReference type="InterPro" id="IPR008651">
    <property type="entry name" value="Uncharacterised_HicB"/>
</dbReference>
<reference evidence="1" key="2">
    <citation type="journal article" date="2019" name="Genome Biol. Evol.">
        <title>Day and night: Metabolic profiles and evolutionary relationships of six axenic non-marine cyanobacteria.</title>
        <authorList>
            <person name="Will S.E."/>
            <person name="Henke P."/>
            <person name="Boedeker C."/>
            <person name="Huang S."/>
            <person name="Brinkmann H."/>
            <person name="Rohde M."/>
            <person name="Jarek M."/>
            <person name="Friedl T."/>
            <person name="Seufert S."/>
            <person name="Schumacher M."/>
            <person name="Overmann J."/>
            <person name="Neumann-Schaal M."/>
            <person name="Petersen J."/>
        </authorList>
    </citation>
    <scope>NUCLEOTIDE SEQUENCE [LARGE SCALE GENOMIC DNA]</scope>
    <source>
        <strain evidence="1">PCC 7102</strain>
    </source>
</reference>
<comment type="caution">
    <text evidence="1">The sequence shown here is derived from an EMBL/GenBank/DDBJ whole genome shotgun (WGS) entry which is preliminary data.</text>
</comment>
<accession>A0A3S1BVF5</accession>
<reference evidence="1" key="1">
    <citation type="submission" date="2018-12" db="EMBL/GenBank/DDBJ databases">
        <authorList>
            <person name="Will S."/>
            <person name="Neumann-Schaal M."/>
            <person name="Henke P."/>
        </authorList>
    </citation>
    <scope>NUCLEOTIDE SEQUENCE</scope>
    <source>
        <strain evidence="1">PCC 7102</strain>
    </source>
</reference>
<proteinExistence type="predicted"/>
<dbReference type="AlphaFoldDB" id="A0A3S1BVF5"/>
<dbReference type="InterPro" id="IPR035069">
    <property type="entry name" value="TTHA1013/TTHA0281-like"/>
</dbReference>
<protein>
    <submittedName>
        <fullName evidence="1">Antitoxin HicB</fullName>
    </submittedName>
</protein>